<organism evidence="3 4">
    <name type="scientific">Lingula anatina</name>
    <name type="common">Brachiopod</name>
    <name type="synonym">Lingula unguis</name>
    <dbReference type="NCBI Taxonomy" id="7574"/>
    <lineage>
        <taxon>Eukaryota</taxon>
        <taxon>Metazoa</taxon>
        <taxon>Spiralia</taxon>
        <taxon>Lophotrochozoa</taxon>
        <taxon>Brachiopoda</taxon>
        <taxon>Linguliformea</taxon>
        <taxon>Lingulata</taxon>
        <taxon>Lingulida</taxon>
        <taxon>Linguloidea</taxon>
        <taxon>Lingulidae</taxon>
        <taxon>Lingula</taxon>
    </lineage>
</organism>
<feature type="coiled-coil region" evidence="1">
    <location>
        <begin position="146"/>
        <end position="200"/>
    </location>
</feature>
<reference evidence="4" key="1">
    <citation type="submission" date="2025-08" db="UniProtKB">
        <authorList>
            <consortium name="RefSeq"/>
        </authorList>
    </citation>
    <scope>IDENTIFICATION</scope>
    <source>
        <tissue evidence="4">Gonads</tissue>
    </source>
</reference>
<dbReference type="AlphaFoldDB" id="A0A1S3IRG2"/>
<sequence>MPTSEGTFDVFAKAQLHGILHKRPVGHQSNKWSKRFFIVKDGFLLYYSEVEMKDLKKRKRFSIHPKGALPLGGCTIEPAKEPGHIHSIHIKNDEDFDGVVVIAAETEMEQEKWLNVLRQSSRITWRNAQLGEAMIQQLENQGLQMAREKQDYYDQLQTEASALQDEKEQREELQRVKEELEKEKQELEEFTKGLREEYEKIKK</sequence>
<dbReference type="InterPro" id="IPR001849">
    <property type="entry name" value="PH_domain"/>
</dbReference>
<dbReference type="Pfam" id="PF00169">
    <property type="entry name" value="PH"/>
    <property type="match status" value="1"/>
</dbReference>
<feature type="domain" description="PH" evidence="2">
    <location>
        <begin position="13"/>
        <end position="122"/>
    </location>
</feature>
<evidence type="ECO:0000256" key="1">
    <source>
        <dbReference type="SAM" id="Coils"/>
    </source>
</evidence>
<dbReference type="PANTHER" id="PTHR14383">
    <property type="entry name" value="SWAP-70 RECOMBINASE"/>
    <property type="match status" value="1"/>
</dbReference>
<evidence type="ECO:0000313" key="3">
    <source>
        <dbReference type="Proteomes" id="UP000085678"/>
    </source>
</evidence>
<dbReference type="OrthoDB" id="185175at2759"/>
<keyword evidence="1" id="KW-0175">Coiled coil</keyword>
<dbReference type="KEGG" id="lak:106166696"/>
<name>A0A1S3IRG2_LINAN</name>
<gene>
    <name evidence="4" type="primary">LOC106166696</name>
</gene>
<dbReference type="SMART" id="SM00233">
    <property type="entry name" value="PH"/>
    <property type="match status" value="1"/>
</dbReference>
<dbReference type="InterPro" id="IPR011993">
    <property type="entry name" value="PH-like_dom_sf"/>
</dbReference>
<proteinExistence type="predicted"/>
<dbReference type="GeneID" id="106166696"/>
<dbReference type="InParanoid" id="A0A1S3IRG2"/>
<dbReference type="RefSeq" id="XP_013400797.1">
    <property type="nucleotide sequence ID" value="XM_013545343.2"/>
</dbReference>
<dbReference type="SUPFAM" id="SSF50729">
    <property type="entry name" value="PH domain-like"/>
    <property type="match status" value="1"/>
</dbReference>
<dbReference type="PROSITE" id="PS50003">
    <property type="entry name" value="PH_DOMAIN"/>
    <property type="match status" value="1"/>
</dbReference>
<keyword evidence="3" id="KW-1185">Reference proteome</keyword>
<dbReference type="Gene3D" id="2.30.29.30">
    <property type="entry name" value="Pleckstrin-homology domain (PH domain)/Phosphotyrosine-binding domain (PTB)"/>
    <property type="match status" value="1"/>
</dbReference>
<dbReference type="PANTHER" id="PTHR14383:SF1">
    <property type="entry name" value="PLECKSTRIN HOMOLOGY DOMAIN-CONTAINING FAMILY D MEMBER 1"/>
    <property type="match status" value="1"/>
</dbReference>
<evidence type="ECO:0000313" key="4">
    <source>
        <dbReference type="RefSeq" id="XP_013400797.1"/>
    </source>
</evidence>
<accession>A0A1S3IRG2</accession>
<protein>
    <submittedName>
        <fullName evidence="4">Pleckstrin homology domain-containing family D member 1-like</fullName>
    </submittedName>
</protein>
<dbReference type="Proteomes" id="UP000085678">
    <property type="component" value="Unplaced"/>
</dbReference>
<evidence type="ECO:0000259" key="2">
    <source>
        <dbReference type="PROSITE" id="PS50003"/>
    </source>
</evidence>